<dbReference type="RefSeq" id="WP_198124019.1">
    <property type="nucleotide sequence ID" value="NZ_JAECZC010000009.1"/>
</dbReference>
<gene>
    <name evidence="1" type="ORF">I8748_07615</name>
</gene>
<organism evidence="1 2">
    <name type="scientific">Amazonocrinis nigriterrae CENA67</name>
    <dbReference type="NCBI Taxonomy" id="2794033"/>
    <lineage>
        <taxon>Bacteria</taxon>
        <taxon>Bacillati</taxon>
        <taxon>Cyanobacteriota</taxon>
        <taxon>Cyanophyceae</taxon>
        <taxon>Nostocales</taxon>
        <taxon>Nostocaceae</taxon>
        <taxon>Amazonocrinis</taxon>
        <taxon>Amazonocrinis nigriterrae</taxon>
    </lineage>
</organism>
<proteinExistence type="predicted"/>
<evidence type="ECO:0000313" key="2">
    <source>
        <dbReference type="Proteomes" id="UP000632766"/>
    </source>
</evidence>
<dbReference type="Proteomes" id="UP000632766">
    <property type="component" value="Unassembled WGS sequence"/>
</dbReference>
<name>A0A8J7HR58_9NOST</name>
<protein>
    <submittedName>
        <fullName evidence="1">Uncharacterized protein</fullName>
    </submittedName>
</protein>
<comment type="caution">
    <text evidence="1">The sequence shown here is derived from an EMBL/GenBank/DDBJ whole genome shotgun (WGS) entry which is preliminary data.</text>
</comment>
<accession>A0A8J7HR58</accession>
<sequence length="59" mass="6828">MTVIACKFLEIFYLNDKTNKVWSKCLDRVAGKKQNRDDRTSAKYTKVAIALLLITQLYS</sequence>
<keyword evidence="2" id="KW-1185">Reference proteome</keyword>
<reference evidence="1 2" key="1">
    <citation type="journal article" date="2021" name="Int. J. Syst. Evol. Microbiol.">
        <title>Amazonocrinis nigriterrae gen. nov., sp. nov., Atlanticothrix silvestris gen. nov., sp. nov. and Dendronalium phyllosphericum gen. nov., sp. nov., nostocacean cyanobacteria from Brazilian environments.</title>
        <authorList>
            <person name="Alvarenga D.O."/>
            <person name="Andreote A.P.D."/>
            <person name="Branco L.H.Z."/>
            <person name="Delbaje E."/>
            <person name="Cruz R.B."/>
            <person name="Varani A.M."/>
            <person name="Fiore M.F."/>
        </authorList>
    </citation>
    <scope>NUCLEOTIDE SEQUENCE [LARGE SCALE GENOMIC DNA]</scope>
    <source>
        <strain evidence="1 2">CENA67</strain>
    </source>
</reference>
<dbReference type="AlphaFoldDB" id="A0A8J7HR58"/>
<evidence type="ECO:0000313" key="1">
    <source>
        <dbReference type="EMBL" id="MBH8562040.1"/>
    </source>
</evidence>
<dbReference type="EMBL" id="JAECZC010000009">
    <property type="protein sequence ID" value="MBH8562040.1"/>
    <property type="molecule type" value="Genomic_DNA"/>
</dbReference>